<protein>
    <submittedName>
        <fullName evidence="1">Uncharacterized protein</fullName>
    </submittedName>
</protein>
<evidence type="ECO:0000313" key="1">
    <source>
        <dbReference type="EMBL" id="ESW07942.1"/>
    </source>
</evidence>
<dbReference type="Gramene" id="ESW07942">
    <property type="protein sequence ID" value="ESW07942"/>
    <property type="gene ID" value="PHAVU_009G005400g"/>
</dbReference>
<proteinExistence type="predicted"/>
<dbReference type="EMBL" id="CM002296">
    <property type="protein sequence ID" value="ESW07942.1"/>
    <property type="molecule type" value="Genomic_DNA"/>
</dbReference>
<name>V7AQL3_PHAVU</name>
<sequence length="69" mass="8070">MQAFLAPESESSNSRKRNISGKINVIHRRVFPTNGYAMYFKGGSRLQFQSFNVMDIKVELWHSVPYFQK</sequence>
<dbReference type="Proteomes" id="UP000000226">
    <property type="component" value="Chromosome 9"/>
</dbReference>
<organism evidence="1 2">
    <name type="scientific">Phaseolus vulgaris</name>
    <name type="common">Kidney bean</name>
    <name type="synonym">French bean</name>
    <dbReference type="NCBI Taxonomy" id="3885"/>
    <lineage>
        <taxon>Eukaryota</taxon>
        <taxon>Viridiplantae</taxon>
        <taxon>Streptophyta</taxon>
        <taxon>Embryophyta</taxon>
        <taxon>Tracheophyta</taxon>
        <taxon>Spermatophyta</taxon>
        <taxon>Magnoliopsida</taxon>
        <taxon>eudicotyledons</taxon>
        <taxon>Gunneridae</taxon>
        <taxon>Pentapetalae</taxon>
        <taxon>rosids</taxon>
        <taxon>fabids</taxon>
        <taxon>Fabales</taxon>
        <taxon>Fabaceae</taxon>
        <taxon>Papilionoideae</taxon>
        <taxon>50 kb inversion clade</taxon>
        <taxon>NPAAA clade</taxon>
        <taxon>indigoferoid/millettioid clade</taxon>
        <taxon>Phaseoleae</taxon>
        <taxon>Phaseolus</taxon>
    </lineage>
</organism>
<evidence type="ECO:0000313" key="2">
    <source>
        <dbReference type="Proteomes" id="UP000000226"/>
    </source>
</evidence>
<reference evidence="2" key="1">
    <citation type="journal article" date="2014" name="Nat. Genet.">
        <title>A reference genome for common bean and genome-wide analysis of dual domestications.</title>
        <authorList>
            <person name="Schmutz J."/>
            <person name="McClean P.E."/>
            <person name="Mamidi S."/>
            <person name="Wu G.A."/>
            <person name="Cannon S.B."/>
            <person name="Grimwood J."/>
            <person name="Jenkins J."/>
            <person name="Shu S."/>
            <person name="Song Q."/>
            <person name="Chavarro C."/>
            <person name="Torres-Torres M."/>
            <person name="Geffroy V."/>
            <person name="Moghaddam S.M."/>
            <person name="Gao D."/>
            <person name="Abernathy B."/>
            <person name="Barry K."/>
            <person name="Blair M."/>
            <person name="Brick M.A."/>
            <person name="Chovatia M."/>
            <person name="Gepts P."/>
            <person name="Goodstein D.M."/>
            <person name="Gonzales M."/>
            <person name="Hellsten U."/>
            <person name="Hyten D.L."/>
            <person name="Jia G."/>
            <person name="Kelly J.D."/>
            <person name="Kudrna D."/>
            <person name="Lee R."/>
            <person name="Richard M.M."/>
            <person name="Miklas P.N."/>
            <person name="Osorno J.M."/>
            <person name="Rodrigues J."/>
            <person name="Thareau V."/>
            <person name="Urrea C.A."/>
            <person name="Wang M."/>
            <person name="Yu Y."/>
            <person name="Zhang M."/>
            <person name="Wing R.A."/>
            <person name="Cregan P.B."/>
            <person name="Rokhsar D.S."/>
            <person name="Jackson S.A."/>
        </authorList>
    </citation>
    <scope>NUCLEOTIDE SEQUENCE [LARGE SCALE GENOMIC DNA]</scope>
    <source>
        <strain evidence="2">cv. G19833</strain>
    </source>
</reference>
<dbReference type="AlphaFoldDB" id="V7AQL3"/>
<accession>V7AQL3</accession>
<keyword evidence="2" id="KW-1185">Reference proteome</keyword>
<gene>
    <name evidence="1" type="ORF">PHAVU_009G005400g</name>
</gene>